<dbReference type="AlphaFoldDB" id="A0A1F4T5H2"/>
<feature type="domain" description="DUF4412" evidence="2">
    <location>
        <begin position="31"/>
        <end position="138"/>
    </location>
</feature>
<evidence type="ECO:0000313" key="4">
    <source>
        <dbReference type="Proteomes" id="UP000178602"/>
    </source>
</evidence>
<feature type="signal peptide" evidence="1">
    <location>
        <begin position="1"/>
        <end position="19"/>
    </location>
</feature>
<evidence type="ECO:0000313" key="3">
    <source>
        <dbReference type="EMBL" id="OGC27797.1"/>
    </source>
</evidence>
<name>A0A1F4T5H2_UNCSA</name>
<dbReference type="Gene3D" id="2.50.20.10">
    <property type="entry name" value="Lipoprotein localisation LolA/LolB/LppX"/>
    <property type="match status" value="1"/>
</dbReference>
<feature type="chain" id="PRO_5009514466" description="DUF4412 domain-containing protein" evidence="1">
    <location>
        <begin position="20"/>
        <end position="207"/>
    </location>
</feature>
<keyword evidence="1" id="KW-0732">Signal</keyword>
<evidence type="ECO:0000259" key="2">
    <source>
        <dbReference type="Pfam" id="PF14371"/>
    </source>
</evidence>
<dbReference type="Pfam" id="PF14371">
    <property type="entry name" value="DUF4412"/>
    <property type="match status" value="1"/>
</dbReference>
<protein>
    <recommendedName>
        <fullName evidence="2">DUF4412 domain-containing protein</fullName>
    </recommendedName>
</protein>
<dbReference type="Proteomes" id="UP000178602">
    <property type="component" value="Unassembled WGS sequence"/>
</dbReference>
<sequence>MFKKVLFSTLIGAVALSMAAAAMEFSADVVTKMKKQTMMSKMYMSGEKWRTETKAGKGEQIAIVRADKKVVWILMPDQKMYMEQKLTPDKTMGMVEKTPGEVSRKKIGREKINGIDCDKYLITYKGEDGESKMYQWLSGDKWPVKSAALDGSWSTEMKNIKKGGVSGKLFDIPAGYKKMPMPGMSGMKGMKPADMKKMMEGMKGMGM</sequence>
<dbReference type="InterPro" id="IPR025524">
    <property type="entry name" value="DUF4412"/>
</dbReference>
<reference evidence="3 4" key="1">
    <citation type="journal article" date="2016" name="Nat. Commun.">
        <title>Thousands of microbial genomes shed light on interconnected biogeochemical processes in an aquifer system.</title>
        <authorList>
            <person name="Anantharaman K."/>
            <person name="Brown C.T."/>
            <person name="Hug L.A."/>
            <person name="Sharon I."/>
            <person name="Castelle C.J."/>
            <person name="Probst A.J."/>
            <person name="Thomas B.C."/>
            <person name="Singh A."/>
            <person name="Wilkins M.J."/>
            <person name="Karaoz U."/>
            <person name="Brodie E.L."/>
            <person name="Williams K.H."/>
            <person name="Hubbard S.S."/>
            <person name="Banfield J.F."/>
        </authorList>
    </citation>
    <scope>NUCLEOTIDE SEQUENCE [LARGE SCALE GENOMIC DNA]</scope>
</reference>
<proteinExistence type="predicted"/>
<organism evidence="3 4">
    <name type="scientific">candidate division WOR-1 bacterium RIFOXYC12_FULL_54_18</name>
    <dbReference type="NCBI Taxonomy" id="1802584"/>
    <lineage>
        <taxon>Bacteria</taxon>
        <taxon>Bacillati</taxon>
        <taxon>Saganbacteria</taxon>
    </lineage>
</organism>
<gene>
    <name evidence="3" type="ORF">A3K49_02160</name>
</gene>
<dbReference type="EMBL" id="MEUG01000001">
    <property type="protein sequence ID" value="OGC27797.1"/>
    <property type="molecule type" value="Genomic_DNA"/>
</dbReference>
<comment type="caution">
    <text evidence="3">The sequence shown here is derived from an EMBL/GenBank/DDBJ whole genome shotgun (WGS) entry which is preliminary data.</text>
</comment>
<accession>A0A1F4T5H2</accession>
<evidence type="ECO:0000256" key="1">
    <source>
        <dbReference type="SAM" id="SignalP"/>
    </source>
</evidence>